<evidence type="ECO:0000256" key="6">
    <source>
        <dbReference type="SAM" id="Phobius"/>
    </source>
</evidence>
<keyword evidence="7" id="KW-0732">Signal</keyword>
<feature type="transmembrane region" description="Helical" evidence="6">
    <location>
        <begin position="244"/>
        <end position="267"/>
    </location>
</feature>
<feature type="transmembrane region" description="Helical" evidence="6">
    <location>
        <begin position="318"/>
        <end position="338"/>
    </location>
</feature>
<reference evidence="9 10" key="1">
    <citation type="journal article" date="2021" name="BMC Genomics">
        <title>Datura genome reveals duplications of psychoactive alkaloid biosynthetic genes and high mutation rate following tissue culture.</title>
        <authorList>
            <person name="Rajewski A."/>
            <person name="Carter-House D."/>
            <person name="Stajich J."/>
            <person name="Litt A."/>
        </authorList>
    </citation>
    <scope>NUCLEOTIDE SEQUENCE [LARGE SCALE GENOMIC DNA]</scope>
    <source>
        <strain evidence="9">AR-01</strain>
    </source>
</reference>
<feature type="region of interest" description="Disordered" evidence="5">
    <location>
        <begin position="368"/>
        <end position="392"/>
    </location>
</feature>
<protein>
    <recommendedName>
        <fullName evidence="8">TMEM205-like domain-containing protein</fullName>
    </recommendedName>
</protein>
<comment type="subcellular location">
    <subcellularLocation>
        <location evidence="1">Membrane</location>
    </subcellularLocation>
</comment>
<keyword evidence="3 6" id="KW-1133">Transmembrane helix</keyword>
<keyword evidence="2 6" id="KW-0812">Transmembrane</keyword>
<proteinExistence type="predicted"/>
<sequence length="437" mass="48480">MMNVLAISLVFTTLVAAGIFNPNSENNKKENVVLVVEFDKNDGTKVLISPQKAEIPKSRHASDLKDKLYEKAEEAASVLPNLGQGISSPYVNQDQENGEYHTKPSARDVVCDAFGKCREKIASALGKAKDKVSEKTHEAADQVEGSGVKGIAEKVKDAVRDKATEKVEEVKEKSKDVADTTKTKTEHVKGEISEKAEQVKGSARKVEEEGKKDLKDILRGGREFICDVFVYIFSLERLRPVMRLAHLLGFAVAYGMCIWVTFVSSYVLARALPRQQFALVQSKIYPVYFKAMTYCVAPAFLGHFVSQKCRSYTNSAEAIQGFNLVASISMLLVNLLYLEPRATKVMFQRLKLEKEEGRGGHVFNVEPSSRGVEPVLDPRGTKTTSQTEKSAEQSAEVVKLSQKLKKLNSYSSFLNMLTLMALTHHLVHLTQLLDATN</sequence>
<keyword evidence="10" id="KW-1185">Reference proteome</keyword>
<dbReference type="InterPro" id="IPR025423">
    <property type="entry name" value="TMEM205-like"/>
</dbReference>
<dbReference type="PANTHER" id="PTHR47652:SF3">
    <property type="entry name" value="MITOCHONDRIAL IMPORT INNER MEMBRANE TRANSLOCASE SUBUNIT TIM44"/>
    <property type="match status" value="1"/>
</dbReference>
<evidence type="ECO:0000256" key="5">
    <source>
        <dbReference type="SAM" id="MobiDB-lite"/>
    </source>
</evidence>
<dbReference type="Pfam" id="PF13664">
    <property type="entry name" value="DUF4149"/>
    <property type="match status" value="1"/>
</dbReference>
<keyword evidence="4 6" id="KW-0472">Membrane</keyword>
<evidence type="ECO:0000256" key="7">
    <source>
        <dbReference type="SAM" id="SignalP"/>
    </source>
</evidence>
<feature type="signal peptide" evidence="7">
    <location>
        <begin position="1"/>
        <end position="17"/>
    </location>
</feature>
<feature type="compositionally biased region" description="Basic and acidic residues" evidence="5">
    <location>
        <begin position="126"/>
        <end position="140"/>
    </location>
</feature>
<feature type="region of interest" description="Disordered" evidence="5">
    <location>
        <begin position="171"/>
        <end position="191"/>
    </location>
</feature>
<comment type="caution">
    <text evidence="9">The sequence shown here is derived from an EMBL/GenBank/DDBJ whole genome shotgun (WGS) entry which is preliminary data.</text>
</comment>
<name>A0ABS8WYQ1_DATST</name>
<evidence type="ECO:0000256" key="3">
    <source>
        <dbReference type="ARBA" id="ARBA00022989"/>
    </source>
</evidence>
<feature type="chain" id="PRO_5045758568" description="TMEM205-like domain-containing protein" evidence="7">
    <location>
        <begin position="18"/>
        <end position="437"/>
    </location>
</feature>
<accession>A0ABS8WYQ1</accession>
<evidence type="ECO:0000313" key="9">
    <source>
        <dbReference type="EMBL" id="MCE3216789.1"/>
    </source>
</evidence>
<dbReference type="Gene3D" id="1.20.120.20">
    <property type="entry name" value="Apolipoprotein"/>
    <property type="match status" value="1"/>
</dbReference>
<evidence type="ECO:0000256" key="2">
    <source>
        <dbReference type="ARBA" id="ARBA00022692"/>
    </source>
</evidence>
<evidence type="ECO:0000256" key="4">
    <source>
        <dbReference type="ARBA" id="ARBA00023136"/>
    </source>
</evidence>
<evidence type="ECO:0000259" key="8">
    <source>
        <dbReference type="Pfam" id="PF13664"/>
    </source>
</evidence>
<feature type="region of interest" description="Disordered" evidence="5">
    <location>
        <begin position="126"/>
        <end position="145"/>
    </location>
</feature>
<gene>
    <name evidence="9" type="ORF">HAX54_008070</name>
</gene>
<feature type="domain" description="TMEM205-like" evidence="8">
    <location>
        <begin position="248"/>
        <end position="349"/>
    </location>
</feature>
<dbReference type="EMBL" id="JACEIK010014160">
    <property type="protein sequence ID" value="MCE3216789.1"/>
    <property type="molecule type" value="Genomic_DNA"/>
</dbReference>
<dbReference type="PANTHER" id="PTHR47652">
    <property type="entry name" value="MITOCHONDRIAL IMPORT INNER MEMBRANE TRANSLOCASE SUBUNIT TIM44"/>
    <property type="match status" value="1"/>
</dbReference>
<evidence type="ECO:0000256" key="1">
    <source>
        <dbReference type="ARBA" id="ARBA00004370"/>
    </source>
</evidence>
<dbReference type="Proteomes" id="UP000823775">
    <property type="component" value="Unassembled WGS sequence"/>
</dbReference>
<feature type="transmembrane region" description="Helical" evidence="6">
    <location>
        <begin position="287"/>
        <end position="306"/>
    </location>
</feature>
<evidence type="ECO:0000313" key="10">
    <source>
        <dbReference type="Proteomes" id="UP000823775"/>
    </source>
</evidence>
<organism evidence="9 10">
    <name type="scientific">Datura stramonium</name>
    <name type="common">Jimsonweed</name>
    <name type="synonym">Common thornapple</name>
    <dbReference type="NCBI Taxonomy" id="4076"/>
    <lineage>
        <taxon>Eukaryota</taxon>
        <taxon>Viridiplantae</taxon>
        <taxon>Streptophyta</taxon>
        <taxon>Embryophyta</taxon>
        <taxon>Tracheophyta</taxon>
        <taxon>Spermatophyta</taxon>
        <taxon>Magnoliopsida</taxon>
        <taxon>eudicotyledons</taxon>
        <taxon>Gunneridae</taxon>
        <taxon>Pentapetalae</taxon>
        <taxon>asterids</taxon>
        <taxon>lamiids</taxon>
        <taxon>Solanales</taxon>
        <taxon>Solanaceae</taxon>
        <taxon>Solanoideae</taxon>
        <taxon>Datureae</taxon>
        <taxon>Datura</taxon>
    </lineage>
</organism>